<protein>
    <submittedName>
        <fullName evidence="2">TRL domain-containing protein</fullName>
    </submittedName>
</protein>
<dbReference type="PROSITE" id="PS51257">
    <property type="entry name" value="PROKAR_LIPOPROTEIN"/>
    <property type="match status" value="1"/>
</dbReference>
<evidence type="ECO:0000313" key="2">
    <source>
        <dbReference type="EMBL" id="MEY8246135.1"/>
    </source>
</evidence>
<reference evidence="2 3" key="1">
    <citation type="submission" date="2024-03" db="EMBL/GenBank/DDBJ databases">
        <title>Mouse gut bacterial collection (mGBC) of GemPharmatech.</title>
        <authorList>
            <person name="He Y."/>
            <person name="Dong L."/>
            <person name="Wu D."/>
            <person name="Gao X."/>
            <person name="Lin Z."/>
        </authorList>
    </citation>
    <scope>NUCLEOTIDE SEQUENCE [LARGE SCALE GENOMIC DNA]</scope>
    <source>
        <strain evidence="2 3">54-13</strain>
    </source>
</reference>
<organism evidence="2 3">
    <name type="scientific">Heminiphilus faecis</name>
    <dbReference type="NCBI Taxonomy" id="2601703"/>
    <lineage>
        <taxon>Bacteria</taxon>
        <taxon>Pseudomonadati</taxon>
        <taxon>Bacteroidota</taxon>
        <taxon>Bacteroidia</taxon>
        <taxon>Bacteroidales</taxon>
        <taxon>Muribaculaceae</taxon>
        <taxon>Heminiphilus</taxon>
    </lineage>
</organism>
<dbReference type="Proteomes" id="UP001565200">
    <property type="component" value="Unassembled WGS sequence"/>
</dbReference>
<keyword evidence="3" id="KW-1185">Reference proteome</keyword>
<dbReference type="EMBL" id="JBCLPP010000034">
    <property type="protein sequence ID" value="MEY8246135.1"/>
    <property type="molecule type" value="Genomic_DNA"/>
</dbReference>
<feature type="chain" id="PRO_5046239927" evidence="1">
    <location>
        <begin position="26"/>
        <end position="90"/>
    </location>
</feature>
<accession>A0ABV4CXJ3</accession>
<comment type="caution">
    <text evidence="2">The sequence shown here is derived from an EMBL/GenBank/DDBJ whole genome shotgun (WGS) entry which is preliminary data.</text>
</comment>
<evidence type="ECO:0000256" key="1">
    <source>
        <dbReference type="SAM" id="SignalP"/>
    </source>
</evidence>
<name>A0ABV4CXJ3_9BACT</name>
<sequence length="90" mass="9191">MMKFAFACILALGAASCATTTPVAATSNPVGNKCGIAKTTTVLSIFGGSADCGINKAAKNGGITRISHVDAFQKNYLGIVTIYGVRVYGE</sequence>
<dbReference type="InterPro" id="IPR025113">
    <property type="entry name" value="TRL-like"/>
</dbReference>
<feature type="signal peptide" evidence="1">
    <location>
        <begin position="1"/>
        <end position="25"/>
    </location>
</feature>
<dbReference type="Pfam" id="PF13146">
    <property type="entry name" value="TRL"/>
    <property type="match status" value="1"/>
</dbReference>
<gene>
    <name evidence="2" type="ORF">AAK873_10980</name>
</gene>
<proteinExistence type="predicted"/>
<keyword evidence="1" id="KW-0732">Signal</keyword>
<evidence type="ECO:0000313" key="3">
    <source>
        <dbReference type="Proteomes" id="UP001565200"/>
    </source>
</evidence>